<protein>
    <submittedName>
        <fullName evidence="2">Uncharacterized protein</fullName>
    </submittedName>
</protein>
<feature type="region of interest" description="Disordered" evidence="1">
    <location>
        <begin position="1"/>
        <end position="25"/>
    </location>
</feature>
<feature type="compositionally biased region" description="Basic and acidic residues" evidence="1">
    <location>
        <begin position="9"/>
        <end position="20"/>
    </location>
</feature>
<evidence type="ECO:0000313" key="2">
    <source>
        <dbReference type="EMBL" id="KAG7581561.1"/>
    </source>
</evidence>
<sequence>ILGLQESTTQRKDSERRTLKDSSFPSGKEWWRRKALDCTTK</sequence>
<reference evidence="2 3" key="1">
    <citation type="submission" date="2020-12" db="EMBL/GenBank/DDBJ databases">
        <title>Concerted genomic and epigenomic changes stabilize Arabidopsis allopolyploids.</title>
        <authorList>
            <person name="Chen Z."/>
        </authorList>
    </citation>
    <scope>NUCLEOTIDE SEQUENCE [LARGE SCALE GENOMIC DNA]</scope>
    <source>
        <strain evidence="2">As9502</strain>
        <tissue evidence="2">Leaf</tissue>
    </source>
</reference>
<dbReference type="AlphaFoldDB" id="A0A8T2BC50"/>
<feature type="non-terminal residue" evidence="2">
    <location>
        <position position="41"/>
    </location>
</feature>
<feature type="non-terminal residue" evidence="2">
    <location>
        <position position="1"/>
    </location>
</feature>
<comment type="caution">
    <text evidence="2">The sequence shown here is derived from an EMBL/GenBank/DDBJ whole genome shotgun (WGS) entry which is preliminary data.</text>
</comment>
<proteinExistence type="predicted"/>
<dbReference type="EMBL" id="JAEFBJ010000008">
    <property type="protein sequence ID" value="KAG7581561.1"/>
    <property type="molecule type" value="Genomic_DNA"/>
</dbReference>
<dbReference type="Proteomes" id="UP000694251">
    <property type="component" value="Chromosome 8"/>
</dbReference>
<keyword evidence="3" id="KW-1185">Reference proteome</keyword>
<organism evidence="2 3">
    <name type="scientific">Arabidopsis suecica</name>
    <name type="common">Swedish thale-cress</name>
    <name type="synonym">Cardaminopsis suecica</name>
    <dbReference type="NCBI Taxonomy" id="45249"/>
    <lineage>
        <taxon>Eukaryota</taxon>
        <taxon>Viridiplantae</taxon>
        <taxon>Streptophyta</taxon>
        <taxon>Embryophyta</taxon>
        <taxon>Tracheophyta</taxon>
        <taxon>Spermatophyta</taxon>
        <taxon>Magnoliopsida</taxon>
        <taxon>eudicotyledons</taxon>
        <taxon>Gunneridae</taxon>
        <taxon>Pentapetalae</taxon>
        <taxon>rosids</taxon>
        <taxon>malvids</taxon>
        <taxon>Brassicales</taxon>
        <taxon>Brassicaceae</taxon>
        <taxon>Camelineae</taxon>
        <taxon>Arabidopsis</taxon>
    </lineage>
</organism>
<evidence type="ECO:0000256" key="1">
    <source>
        <dbReference type="SAM" id="MobiDB-lite"/>
    </source>
</evidence>
<accession>A0A8T2BC50</accession>
<evidence type="ECO:0000313" key="3">
    <source>
        <dbReference type="Proteomes" id="UP000694251"/>
    </source>
</evidence>
<gene>
    <name evidence="2" type="ORF">ISN44_As08g012270</name>
</gene>
<name>A0A8T2BC50_ARASU</name>